<dbReference type="InterPro" id="IPR009057">
    <property type="entry name" value="Homeodomain-like_sf"/>
</dbReference>
<dbReference type="InterPro" id="IPR029062">
    <property type="entry name" value="Class_I_gatase-like"/>
</dbReference>
<reference evidence="5 6" key="2">
    <citation type="journal article" date="2023" name="Plant Pathol.">
        <title>Dismantling and reorganizing Pseudomonas marginalis sensu#lato.</title>
        <authorList>
            <person name="Sawada H."/>
            <person name="Fujikawa T."/>
            <person name="Satou M."/>
        </authorList>
    </citation>
    <scope>NUCLEOTIDE SEQUENCE [LARGE SCALE GENOMIC DNA]</scope>
    <source>
        <strain evidence="5 6">MAFF 302030</strain>
    </source>
</reference>
<dbReference type="InterPro" id="IPR052158">
    <property type="entry name" value="INH-QAR"/>
</dbReference>
<dbReference type="PROSITE" id="PS01124">
    <property type="entry name" value="HTH_ARAC_FAMILY_2"/>
    <property type="match status" value="1"/>
</dbReference>
<dbReference type="Gene3D" id="3.40.50.880">
    <property type="match status" value="1"/>
</dbReference>
<protein>
    <submittedName>
        <fullName evidence="5">Helix-turn-helix domain-containing protein</fullName>
    </submittedName>
</protein>
<dbReference type="GO" id="GO:0009893">
    <property type="term" value="P:positive regulation of metabolic process"/>
    <property type="evidence" value="ECO:0007669"/>
    <property type="project" value="UniProtKB-ARBA"/>
</dbReference>
<dbReference type="InterPro" id="IPR018062">
    <property type="entry name" value="HTH_AraC-typ_CS"/>
</dbReference>
<keyword evidence="3" id="KW-0804">Transcription</keyword>
<dbReference type="PROSITE" id="PS00041">
    <property type="entry name" value="HTH_ARAC_FAMILY_1"/>
    <property type="match status" value="1"/>
</dbReference>
<dbReference type="Proteomes" id="UP001155059">
    <property type="component" value="Unassembled WGS sequence"/>
</dbReference>
<evidence type="ECO:0000256" key="2">
    <source>
        <dbReference type="ARBA" id="ARBA00023125"/>
    </source>
</evidence>
<dbReference type="Gene3D" id="1.10.10.60">
    <property type="entry name" value="Homeodomain-like"/>
    <property type="match status" value="1"/>
</dbReference>
<dbReference type="SUPFAM" id="SSF46689">
    <property type="entry name" value="Homeodomain-like"/>
    <property type="match status" value="1"/>
</dbReference>
<dbReference type="GO" id="GO:0043565">
    <property type="term" value="F:sequence-specific DNA binding"/>
    <property type="evidence" value="ECO:0007669"/>
    <property type="project" value="InterPro"/>
</dbReference>
<sequence length="318" mass="34724">MNIGLLLYPGCMPAGLLAFADLLHGANRHAGRELFHPLFVALAPGPVRCAHGVLLSAEAGLEQTPLDGLLIPGFWAESAAEVSATLAASGELLQALARQRGPQLWSYCTGVVLLAASGQLQGRAATLTWWLLEPMLQQFPEVDWRSERTWVFDRGVATASGVGGYLPIAQELIQRHLGAERMQQLNQLLVLPRPVQPHPVFAALSLIQQDSPWLRRLQLWVEQTPAEQATVARLALAMGVSERSLARRVRLEQGQAVGTWMRLVKLNQVSERLLFSTLSVSQISAALGFSSDSNLSRMFKQQTGLAPLPYRQRYGAAG</sequence>
<dbReference type="PANTHER" id="PTHR43130">
    <property type="entry name" value="ARAC-FAMILY TRANSCRIPTIONAL REGULATOR"/>
    <property type="match status" value="1"/>
</dbReference>
<feature type="domain" description="HTH araC/xylS-type" evidence="4">
    <location>
        <begin position="215"/>
        <end position="313"/>
    </location>
</feature>
<evidence type="ECO:0000313" key="5">
    <source>
        <dbReference type="EMBL" id="MCK9800709.1"/>
    </source>
</evidence>
<evidence type="ECO:0000256" key="1">
    <source>
        <dbReference type="ARBA" id="ARBA00023015"/>
    </source>
</evidence>
<proteinExistence type="predicted"/>
<gene>
    <name evidence="5" type="ORF">M1B34_24250</name>
</gene>
<dbReference type="InterPro" id="IPR018060">
    <property type="entry name" value="HTH_AraC"/>
</dbReference>
<name>A0A9X2C8X2_9PSED</name>
<dbReference type="GO" id="GO:0003700">
    <property type="term" value="F:DNA-binding transcription factor activity"/>
    <property type="evidence" value="ECO:0007669"/>
    <property type="project" value="InterPro"/>
</dbReference>
<evidence type="ECO:0000256" key="3">
    <source>
        <dbReference type="ARBA" id="ARBA00023163"/>
    </source>
</evidence>
<reference evidence="5 6" key="1">
    <citation type="journal article" date="2022" name="Int. J. Syst. Evol. Microbiol.">
        <title>Pseudomonas aegrilactucae sp. nov. and Pseudomonas morbosilactucae sp. nov., pathogens causing bacterial rot of lettuce in Japan.</title>
        <authorList>
            <person name="Sawada H."/>
            <person name="Fujikawa T."/>
            <person name="Satou M."/>
        </authorList>
    </citation>
    <scope>NUCLEOTIDE SEQUENCE [LARGE SCALE GENOMIC DNA]</scope>
    <source>
        <strain evidence="5 6">MAFF 302030</strain>
    </source>
</reference>
<dbReference type="Pfam" id="PF12833">
    <property type="entry name" value="HTH_18"/>
    <property type="match status" value="1"/>
</dbReference>
<dbReference type="SUPFAM" id="SSF52317">
    <property type="entry name" value="Class I glutamine amidotransferase-like"/>
    <property type="match status" value="1"/>
</dbReference>
<evidence type="ECO:0000313" key="6">
    <source>
        <dbReference type="Proteomes" id="UP001155059"/>
    </source>
</evidence>
<dbReference type="AlphaFoldDB" id="A0A9X2C8X2"/>
<dbReference type="SMART" id="SM00342">
    <property type="entry name" value="HTH_ARAC"/>
    <property type="match status" value="1"/>
</dbReference>
<comment type="caution">
    <text evidence="5">The sequence shown here is derived from an EMBL/GenBank/DDBJ whole genome shotgun (WGS) entry which is preliminary data.</text>
</comment>
<dbReference type="EMBL" id="JALQCW010000069">
    <property type="protein sequence ID" value="MCK9800709.1"/>
    <property type="molecule type" value="Genomic_DNA"/>
</dbReference>
<accession>A0A9X2C8X2</accession>
<evidence type="ECO:0000259" key="4">
    <source>
        <dbReference type="PROSITE" id="PS01124"/>
    </source>
</evidence>
<keyword evidence="1" id="KW-0805">Transcription regulation</keyword>
<dbReference type="RefSeq" id="WP_268266418.1">
    <property type="nucleotide sequence ID" value="NZ_JALQCW010000069.1"/>
</dbReference>
<keyword evidence="2" id="KW-0238">DNA-binding</keyword>
<dbReference type="PANTHER" id="PTHR43130:SF11">
    <property type="entry name" value="TRANSCRIPTIONAL REGULATORY PROTEIN"/>
    <property type="match status" value="1"/>
</dbReference>
<organism evidence="5 6">
    <name type="scientific">Pseudomonas morbosilactucae</name>
    <dbReference type="NCBI Taxonomy" id="2938197"/>
    <lineage>
        <taxon>Bacteria</taxon>
        <taxon>Pseudomonadati</taxon>
        <taxon>Pseudomonadota</taxon>
        <taxon>Gammaproteobacteria</taxon>
        <taxon>Pseudomonadales</taxon>
        <taxon>Pseudomonadaceae</taxon>
        <taxon>Pseudomonas</taxon>
    </lineage>
</organism>